<comment type="caution">
    <text evidence="1">The sequence shown here is derived from an EMBL/GenBank/DDBJ whole genome shotgun (WGS) entry which is preliminary data.</text>
</comment>
<gene>
    <name evidence="1" type="ORF">ACFPK2_04870</name>
</gene>
<dbReference type="EMBL" id="JBHSLI010000001">
    <property type="protein sequence ID" value="MFC5292321.1"/>
    <property type="molecule type" value="Genomic_DNA"/>
</dbReference>
<proteinExistence type="predicted"/>
<keyword evidence="2" id="KW-1185">Reference proteome</keyword>
<accession>A0ABW0F1H6</accession>
<dbReference type="Proteomes" id="UP001595976">
    <property type="component" value="Unassembled WGS sequence"/>
</dbReference>
<evidence type="ECO:0000313" key="1">
    <source>
        <dbReference type="EMBL" id="MFC5292321.1"/>
    </source>
</evidence>
<organism evidence="1 2">
    <name type="scientific">Bosea minatitlanensis</name>
    <dbReference type="NCBI Taxonomy" id="128782"/>
    <lineage>
        <taxon>Bacteria</taxon>
        <taxon>Pseudomonadati</taxon>
        <taxon>Pseudomonadota</taxon>
        <taxon>Alphaproteobacteria</taxon>
        <taxon>Hyphomicrobiales</taxon>
        <taxon>Boseaceae</taxon>
        <taxon>Bosea</taxon>
    </lineage>
</organism>
<protein>
    <submittedName>
        <fullName evidence="1">Uncharacterized protein</fullName>
    </submittedName>
</protein>
<evidence type="ECO:0000313" key="2">
    <source>
        <dbReference type="Proteomes" id="UP001595976"/>
    </source>
</evidence>
<sequence>MRNAKRETVAHLTYFVVQPFKAVKGSRGKISAEEPIPARDHDHAMRMFERFKPIRAGVVAFRRTGDPATGDWEDAVIIARHGLLSAEVDGMTDASEAEFESWELGAHDLKVA</sequence>
<dbReference type="RefSeq" id="WP_260347616.1">
    <property type="nucleotide sequence ID" value="NZ_JAOAOS010000001.1"/>
</dbReference>
<reference evidence="2" key="1">
    <citation type="journal article" date="2019" name="Int. J. Syst. Evol. Microbiol.">
        <title>The Global Catalogue of Microorganisms (GCM) 10K type strain sequencing project: providing services to taxonomists for standard genome sequencing and annotation.</title>
        <authorList>
            <consortium name="The Broad Institute Genomics Platform"/>
            <consortium name="The Broad Institute Genome Sequencing Center for Infectious Disease"/>
            <person name="Wu L."/>
            <person name="Ma J."/>
        </authorList>
    </citation>
    <scope>NUCLEOTIDE SEQUENCE [LARGE SCALE GENOMIC DNA]</scope>
    <source>
        <strain evidence="2">CGMCC 1.15643</strain>
    </source>
</reference>
<name>A0ABW0F1H6_9HYPH</name>